<accession>A0AC58U4P3</accession>
<reference evidence="1" key="1">
    <citation type="journal article" date="2014" name="Nat. Commun.">
        <title>The tobacco genome sequence and its comparison with those of tomato and potato.</title>
        <authorList>
            <person name="Sierro N."/>
            <person name="Battey J.N."/>
            <person name="Ouadi S."/>
            <person name="Bakaher N."/>
            <person name="Bovet L."/>
            <person name="Willig A."/>
            <person name="Goepfert S."/>
            <person name="Peitsch M.C."/>
            <person name="Ivanov N.V."/>
        </authorList>
    </citation>
    <scope>NUCLEOTIDE SEQUENCE [LARGE SCALE GENOMIC DNA]</scope>
</reference>
<sequence length="171" mass="20256">MGDYNTIRGQEDRPVGKPVQEAEVRDLNEFMEQNGLTEIRIVGRRFTWTNGHTYSRIDRAIVNIVWMLQIPQLEVRVMDPGCSDHSPLSIKFEENAERESRPFKFLNHLAEHKEFLARVKEAWQKGNEQNKMKDVWCRLKRVKQSMKVLNRAEYNKVDNKISRCRQQLAEL</sequence>
<reference evidence="2" key="2">
    <citation type="submission" date="2025-08" db="UniProtKB">
        <authorList>
            <consortium name="RefSeq"/>
        </authorList>
    </citation>
    <scope>IDENTIFICATION</scope>
    <source>
        <tissue evidence="2">Leaf</tissue>
    </source>
</reference>
<dbReference type="RefSeq" id="XP_075104448.1">
    <property type="nucleotide sequence ID" value="XM_075248347.1"/>
</dbReference>
<gene>
    <name evidence="2" type="primary">LOC142178559</name>
</gene>
<evidence type="ECO:0000313" key="1">
    <source>
        <dbReference type="Proteomes" id="UP000790787"/>
    </source>
</evidence>
<evidence type="ECO:0000313" key="2">
    <source>
        <dbReference type="RefSeq" id="XP_075104448.1"/>
    </source>
</evidence>
<keyword evidence="1" id="KW-1185">Reference proteome</keyword>
<name>A0AC58U4P3_TOBAC</name>
<protein>
    <submittedName>
        <fullName evidence="2">Uncharacterized protein LOC142178559</fullName>
    </submittedName>
</protein>
<proteinExistence type="predicted"/>
<dbReference type="Proteomes" id="UP000790787">
    <property type="component" value="Chromosome 3"/>
</dbReference>
<organism evidence="1 2">
    <name type="scientific">Nicotiana tabacum</name>
    <name type="common">Common tobacco</name>
    <dbReference type="NCBI Taxonomy" id="4097"/>
    <lineage>
        <taxon>Eukaryota</taxon>
        <taxon>Viridiplantae</taxon>
        <taxon>Streptophyta</taxon>
        <taxon>Embryophyta</taxon>
        <taxon>Tracheophyta</taxon>
        <taxon>Spermatophyta</taxon>
        <taxon>Magnoliopsida</taxon>
        <taxon>eudicotyledons</taxon>
        <taxon>Gunneridae</taxon>
        <taxon>Pentapetalae</taxon>
        <taxon>asterids</taxon>
        <taxon>lamiids</taxon>
        <taxon>Solanales</taxon>
        <taxon>Solanaceae</taxon>
        <taxon>Nicotianoideae</taxon>
        <taxon>Nicotianeae</taxon>
        <taxon>Nicotiana</taxon>
    </lineage>
</organism>